<dbReference type="GeneID" id="54489935"/>
<dbReference type="EMBL" id="ML996619">
    <property type="protein sequence ID" value="KAF2752467.1"/>
    <property type="molecule type" value="Genomic_DNA"/>
</dbReference>
<keyword evidence="2" id="KW-0812">Transmembrane</keyword>
<dbReference type="RefSeq" id="XP_033594925.1">
    <property type="nucleotide sequence ID" value="XM_033748881.1"/>
</dbReference>
<evidence type="ECO:0000256" key="1">
    <source>
        <dbReference type="SAM" id="MobiDB-lite"/>
    </source>
</evidence>
<proteinExistence type="predicted"/>
<feature type="transmembrane region" description="Helical" evidence="2">
    <location>
        <begin position="160"/>
        <end position="176"/>
    </location>
</feature>
<feature type="transmembrane region" description="Helical" evidence="2">
    <location>
        <begin position="135"/>
        <end position="154"/>
    </location>
</feature>
<feature type="region of interest" description="Disordered" evidence="1">
    <location>
        <begin position="326"/>
        <end position="347"/>
    </location>
</feature>
<sequence>MAINMTPLLPCAALALCICMLSWFLRLLTPQYRRWVSQNSSLAFEPESAFTWRWELTIVGVPTSLLVLSIVGLRALKDDNMNMQVCESWPACNNTHTQVWESLSASGIQLVSYLISYIMRRWSTRGFHWDAKSESYYVFFLEAISAIAVTISAFFTSADGIAIFCAISAVATPLFYPRQLDPIDVCEARRLQWSRYIYIPIAICRIAQLWLQFRREWVIYIRCADIVVTALWTFLPYVILAHNISNWRLRVDISWGESRADVEQGAPCLFEAYQRYGHPYNRKEGSTGVMQSLSAETTLLSISETSNQQYDGCNIGVRSMEDACAEESQLGHSSQPQGPVAPPNSPISITNRLLSSQDVVSRAYLEGCTRIWLPPKVRDTKIWFILPGYMSDRRIPDEPHQLLFDLLLTILSPGVQSSEFKEFDKAQILEEWFRYIPLGLYPGSKELEEFAVSFVMKVCPFITDLTTTAYNTLKRLRTNAWSAPPSNLKSSPTIVCSEEMTMVLELIQRSATLRNLEATDLADCLKNLRQCTEAGPGSATHY</sequence>
<evidence type="ECO:0000256" key="2">
    <source>
        <dbReference type="SAM" id="Phobius"/>
    </source>
</evidence>
<gene>
    <name evidence="3" type="ORF">EJ05DRAFT_526855</name>
</gene>
<organism evidence="3 4">
    <name type="scientific">Pseudovirgaria hyperparasitica</name>
    <dbReference type="NCBI Taxonomy" id="470096"/>
    <lineage>
        <taxon>Eukaryota</taxon>
        <taxon>Fungi</taxon>
        <taxon>Dikarya</taxon>
        <taxon>Ascomycota</taxon>
        <taxon>Pezizomycotina</taxon>
        <taxon>Dothideomycetes</taxon>
        <taxon>Dothideomycetes incertae sedis</taxon>
        <taxon>Acrospermales</taxon>
        <taxon>Acrospermaceae</taxon>
        <taxon>Pseudovirgaria</taxon>
    </lineage>
</organism>
<reference evidence="3" key="1">
    <citation type="journal article" date="2020" name="Stud. Mycol.">
        <title>101 Dothideomycetes genomes: a test case for predicting lifestyles and emergence of pathogens.</title>
        <authorList>
            <person name="Haridas S."/>
            <person name="Albert R."/>
            <person name="Binder M."/>
            <person name="Bloem J."/>
            <person name="Labutti K."/>
            <person name="Salamov A."/>
            <person name="Andreopoulos B."/>
            <person name="Baker S."/>
            <person name="Barry K."/>
            <person name="Bills G."/>
            <person name="Bluhm B."/>
            <person name="Cannon C."/>
            <person name="Castanera R."/>
            <person name="Culley D."/>
            <person name="Daum C."/>
            <person name="Ezra D."/>
            <person name="Gonzalez J."/>
            <person name="Henrissat B."/>
            <person name="Kuo A."/>
            <person name="Liang C."/>
            <person name="Lipzen A."/>
            <person name="Lutzoni F."/>
            <person name="Magnuson J."/>
            <person name="Mondo S."/>
            <person name="Nolan M."/>
            <person name="Ohm R."/>
            <person name="Pangilinan J."/>
            <person name="Park H.-J."/>
            <person name="Ramirez L."/>
            <person name="Alfaro M."/>
            <person name="Sun H."/>
            <person name="Tritt A."/>
            <person name="Yoshinaga Y."/>
            <person name="Zwiers L.-H."/>
            <person name="Turgeon B."/>
            <person name="Goodwin S."/>
            <person name="Spatafora J."/>
            <person name="Crous P."/>
            <person name="Grigoriev I."/>
        </authorList>
    </citation>
    <scope>NUCLEOTIDE SEQUENCE</scope>
    <source>
        <strain evidence="3">CBS 121739</strain>
    </source>
</reference>
<protein>
    <submittedName>
        <fullName evidence="3">Uncharacterized protein</fullName>
    </submittedName>
</protein>
<dbReference type="AlphaFoldDB" id="A0A6A6VTA4"/>
<keyword evidence="4" id="KW-1185">Reference proteome</keyword>
<keyword evidence="2" id="KW-0472">Membrane</keyword>
<feature type="transmembrane region" description="Helical" evidence="2">
    <location>
        <begin position="219"/>
        <end position="240"/>
    </location>
</feature>
<accession>A0A6A6VTA4</accession>
<evidence type="ECO:0000313" key="3">
    <source>
        <dbReference type="EMBL" id="KAF2752467.1"/>
    </source>
</evidence>
<name>A0A6A6VTA4_9PEZI</name>
<dbReference type="Proteomes" id="UP000799437">
    <property type="component" value="Unassembled WGS sequence"/>
</dbReference>
<keyword evidence="2" id="KW-1133">Transmembrane helix</keyword>
<evidence type="ECO:0000313" key="4">
    <source>
        <dbReference type="Proteomes" id="UP000799437"/>
    </source>
</evidence>
<feature type="transmembrane region" description="Helical" evidence="2">
    <location>
        <begin position="51"/>
        <end position="73"/>
    </location>
</feature>